<dbReference type="GO" id="GO:0000978">
    <property type="term" value="F:RNA polymerase II cis-regulatory region sequence-specific DNA binding"/>
    <property type="evidence" value="ECO:0007669"/>
    <property type="project" value="TreeGrafter"/>
</dbReference>
<dbReference type="GO" id="GO:0000981">
    <property type="term" value="F:DNA-binding transcription factor activity, RNA polymerase II-specific"/>
    <property type="evidence" value="ECO:0007669"/>
    <property type="project" value="TreeGrafter"/>
</dbReference>
<dbReference type="EMBL" id="JAACJP010000054">
    <property type="protein sequence ID" value="KAF5369704.1"/>
    <property type="molecule type" value="Genomic_DNA"/>
</dbReference>
<dbReference type="SUPFAM" id="SSF57667">
    <property type="entry name" value="beta-beta-alpha zinc fingers"/>
    <property type="match status" value="1"/>
</dbReference>
<feature type="compositionally biased region" description="Low complexity" evidence="6">
    <location>
        <begin position="178"/>
        <end position="199"/>
    </location>
</feature>
<feature type="compositionally biased region" description="Low complexity" evidence="6">
    <location>
        <begin position="267"/>
        <end position="291"/>
    </location>
</feature>
<evidence type="ECO:0000256" key="5">
    <source>
        <dbReference type="PROSITE-ProRule" id="PRU00042"/>
    </source>
</evidence>
<feature type="region of interest" description="Disordered" evidence="6">
    <location>
        <begin position="103"/>
        <end position="408"/>
    </location>
</feature>
<feature type="compositionally biased region" description="Polar residues" evidence="6">
    <location>
        <begin position="205"/>
        <end position="263"/>
    </location>
</feature>
<dbReference type="Pfam" id="PF00096">
    <property type="entry name" value="zf-C2H2"/>
    <property type="match status" value="2"/>
</dbReference>
<dbReference type="SMART" id="SM00355">
    <property type="entry name" value="ZnF_C2H2"/>
    <property type="match status" value="2"/>
</dbReference>
<dbReference type="InterPro" id="IPR013087">
    <property type="entry name" value="Znf_C2H2_type"/>
</dbReference>
<keyword evidence="9" id="KW-1185">Reference proteome</keyword>
<dbReference type="AlphaFoldDB" id="A0A8H5GRK2"/>
<organism evidence="8 9">
    <name type="scientific">Tricholomella constricta</name>
    <dbReference type="NCBI Taxonomy" id="117010"/>
    <lineage>
        <taxon>Eukaryota</taxon>
        <taxon>Fungi</taxon>
        <taxon>Dikarya</taxon>
        <taxon>Basidiomycota</taxon>
        <taxon>Agaricomycotina</taxon>
        <taxon>Agaricomycetes</taxon>
        <taxon>Agaricomycetidae</taxon>
        <taxon>Agaricales</taxon>
        <taxon>Tricholomatineae</taxon>
        <taxon>Lyophyllaceae</taxon>
        <taxon>Tricholomella</taxon>
    </lineage>
</organism>
<feature type="domain" description="C2H2-type" evidence="7">
    <location>
        <begin position="82"/>
        <end position="111"/>
    </location>
</feature>
<dbReference type="OrthoDB" id="6365676at2759"/>
<name>A0A8H5GRK2_9AGAR</name>
<feature type="domain" description="C2H2-type" evidence="7">
    <location>
        <begin position="54"/>
        <end position="81"/>
    </location>
</feature>
<feature type="compositionally biased region" description="Low complexity" evidence="6">
    <location>
        <begin position="159"/>
        <end position="170"/>
    </location>
</feature>
<evidence type="ECO:0000256" key="3">
    <source>
        <dbReference type="ARBA" id="ARBA00022771"/>
    </source>
</evidence>
<dbReference type="FunFam" id="3.30.160.60:FF:000303">
    <property type="entry name" value="Zinc finger protein 41"/>
    <property type="match status" value="1"/>
</dbReference>
<dbReference type="PANTHER" id="PTHR14003:SF19">
    <property type="entry name" value="YY2 TRANSCRIPTION FACTOR"/>
    <property type="match status" value="1"/>
</dbReference>
<feature type="compositionally biased region" description="Pro residues" evidence="6">
    <location>
        <begin position="146"/>
        <end position="158"/>
    </location>
</feature>
<dbReference type="InterPro" id="IPR036236">
    <property type="entry name" value="Znf_C2H2_sf"/>
</dbReference>
<dbReference type="Gene3D" id="3.30.160.60">
    <property type="entry name" value="Classic Zinc Finger"/>
    <property type="match status" value="2"/>
</dbReference>
<feature type="region of interest" description="Disordered" evidence="6">
    <location>
        <begin position="1"/>
        <end position="88"/>
    </location>
</feature>
<protein>
    <recommendedName>
        <fullName evidence="7">C2H2-type domain-containing protein</fullName>
    </recommendedName>
</protein>
<evidence type="ECO:0000313" key="8">
    <source>
        <dbReference type="EMBL" id="KAF5369704.1"/>
    </source>
</evidence>
<dbReference type="GO" id="GO:0031519">
    <property type="term" value="C:PcG protein complex"/>
    <property type="evidence" value="ECO:0007669"/>
    <property type="project" value="TreeGrafter"/>
</dbReference>
<feature type="compositionally biased region" description="Polar residues" evidence="6">
    <location>
        <begin position="328"/>
        <end position="337"/>
    </location>
</feature>
<evidence type="ECO:0000256" key="1">
    <source>
        <dbReference type="ARBA" id="ARBA00022723"/>
    </source>
</evidence>
<evidence type="ECO:0000256" key="6">
    <source>
        <dbReference type="SAM" id="MobiDB-lite"/>
    </source>
</evidence>
<sequence>MPRADSKHLGPPFYGSSYTTSQSPYLPDSASSSPQLSPTPAPSQASAPPPKKKHVCSICDRPFSTSGHLARHSRVHTGERNHKCPFPGCETRCSRQDNLQQHYRIHLSPGSRRSSTRSAISRAMNGSSGASKRGSAAAAAAASEPPASPPPLSAPPALEPARVYSHHSTPPDSPPPLTHATLPATAHLPSSSSSRSSSSPEATYPPNSNHHLVTMSSQVSSQNSQPYSYRSGTTTYQEQSQGAGFTYVHTTPVSHPSNTSPNHGSFPPYSSSHNSYSNHSLPHLNTSSSNSQHHHDNPNPPPSSRHSISHISHPHPYPQSNIAEPASPASSQSHTSGPPTPSYVYHEDAHAYHHNGTNMMSEQPGLSNEHMSSHDSLGGQQQQQHHGYSSMGVQQNPGRFDSPPPTLAPIQEHRYLRREDSGRHASQSYLQHTMTTDYQYHHHHQSMALSHGAWKSEGGMRKGVGALVQ</sequence>
<keyword evidence="2" id="KW-0677">Repeat</keyword>
<feature type="compositionally biased region" description="Low complexity" evidence="6">
    <location>
        <begin position="374"/>
        <end position="390"/>
    </location>
</feature>
<dbReference type="PANTHER" id="PTHR14003">
    <property type="entry name" value="TRANSCRIPTIONAL REPRESSOR PROTEIN YY"/>
    <property type="match status" value="1"/>
</dbReference>
<comment type="caution">
    <text evidence="8">The sequence shown here is derived from an EMBL/GenBank/DDBJ whole genome shotgun (WGS) entry which is preliminary data.</text>
</comment>
<keyword evidence="3 5" id="KW-0863">Zinc-finger</keyword>
<dbReference type="PROSITE" id="PS00028">
    <property type="entry name" value="ZINC_FINGER_C2H2_1"/>
    <property type="match status" value="2"/>
</dbReference>
<gene>
    <name evidence="8" type="ORF">D9615_010171</name>
</gene>
<dbReference type="Proteomes" id="UP000565441">
    <property type="component" value="Unassembled WGS sequence"/>
</dbReference>
<dbReference type="PROSITE" id="PS50157">
    <property type="entry name" value="ZINC_FINGER_C2H2_2"/>
    <property type="match status" value="2"/>
</dbReference>
<feature type="compositionally biased region" description="Low complexity" evidence="6">
    <location>
        <begin position="29"/>
        <end position="46"/>
    </location>
</feature>
<reference evidence="8 9" key="1">
    <citation type="journal article" date="2020" name="ISME J.">
        <title>Uncovering the hidden diversity of litter-decomposition mechanisms in mushroom-forming fungi.</title>
        <authorList>
            <person name="Floudas D."/>
            <person name="Bentzer J."/>
            <person name="Ahren D."/>
            <person name="Johansson T."/>
            <person name="Persson P."/>
            <person name="Tunlid A."/>
        </authorList>
    </citation>
    <scope>NUCLEOTIDE SEQUENCE [LARGE SCALE GENOMIC DNA]</scope>
    <source>
        <strain evidence="8 9">CBS 661.87</strain>
    </source>
</reference>
<proteinExistence type="predicted"/>
<keyword evidence="4" id="KW-0862">Zinc</keyword>
<evidence type="ECO:0000313" key="9">
    <source>
        <dbReference type="Proteomes" id="UP000565441"/>
    </source>
</evidence>
<evidence type="ECO:0000256" key="2">
    <source>
        <dbReference type="ARBA" id="ARBA00022737"/>
    </source>
</evidence>
<feature type="compositionally biased region" description="Low complexity" evidence="6">
    <location>
        <begin position="135"/>
        <end position="145"/>
    </location>
</feature>
<dbReference type="GO" id="GO:0008270">
    <property type="term" value="F:zinc ion binding"/>
    <property type="evidence" value="ECO:0007669"/>
    <property type="project" value="UniProtKB-KW"/>
</dbReference>
<keyword evidence="1" id="KW-0479">Metal-binding</keyword>
<accession>A0A8H5GRK2</accession>
<evidence type="ECO:0000256" key="4">
    <source>
        <dbReference type="ARBA" id="ARBA00022833"/>
    </source>
</evidence>
<feature type="compositionally biased region" description="Polar residues" evidence="6">
    <location>
        <begin position="355"/>
        <end position="370"/>
    </location>
</feature>
<evidence type="ECO:0000259" key="7">
    <source>
        <dbReference type="PROSITE" id="PS50157"/>
    </source>
</evidence>
<dbReference type="GO" id="GO:0005667">
    <property type="term" value="C:transcription regulator complex"/>
    <property type="evidence" value="ECO:0007669"/>
    <property type="project" value="TreeGrafter"/>
</dbReference>
<feature type="compositionally biased region" description="Low complexity" evidence="6">
    <location>
        <begin position="111"/>
        <end position="123"/>
    </location>
</feature>
<dbReference type="GO" id="GO:0000785">
    <property type="term" value="C:chromatin"/>
    <property type="evidence" value="ECO:0007669"/>
    <property type="project" value="TreeGrafter"/>
</dbReference>